<dbReference type="InterPro" id="IPR001496">
    <property type="entry name" value="SOCS_box"/>
</dbReference>
<dbReference type="InterPro" id="IPR036770">
    <property type="entry name" value="Ankyrin_rpt-contain_sf"/>
</dbReference>
<keyword evidence="1" id="KW-0677">Repeat</keyword>
<dbReference type="GO" id="GO:0005829">
    <property type="term" value="C:cytosol"/>
    <property type="evidence" value="ECO:0007669"/>
    <property type="project" value="TreeGrafter"/>
</dbReference>
<dbReference type="PANTHER" id="PTHR46680">
    <property type="entry name" value="NF-KAPPA-B INHIBITOR ALPHA"/>
    <property type="match status" value="1"/>
</dbReference>
<keyword evidence="2" id="KW-0040">ANK repeat</keyword>
<sequence length="383" mass="42240">MQSLTKPVGDLDGLLLAVESSASVARFLGRRPVDVVVLVQHPRGDVMDYMEDGLFEVISRGDTAGFRDYLRRGLDVNHAFRSTDRPDRLGKTILEVALEMKQPDIASLLVENKCNADLKYIVDVRNYAYFLREYKKKDKLKLTPMFAAVVHGDIATIKILVKGGYDVSSHDDRGCTALWHAVDLDNYDMVKLLLGGGNAKTAVNAPDNAKLRPLHIAAMHGNSRISSLLIRGGAEVDATQIRGWTSLLLACRAGSEPTAKLLLLNGADPNHVGKNGHTPLSTSLQFTESYNIAYMLLESGADVNLELLRRCKAEKFMSLLANPGLYSLLKFCSESPRTLRTLCCSLIRKNLLSSASTVHLVQKVEQLPLPKLIKEYILLGQLI</sequence>
<proteinExistence type="predicted"/>
<dbReference type="SMART" id="SM00969">
    <property type="entry name" value="SOCS_box"/>
    <property type="match status" value="1"/>
</dbReference>
<dbReference type="InParanoid" id="K1R9U0"/>
<dbReference type="Pfam" id="PF07525">
    <property type="entry name" value="SOCS_box"/>
    <property type="match status" value="1"/>
</dbReference>
<dbReference type="InterPro" id="IPR051070">
    <property type="entry name" value="NF-kappa-B_inhibitor"/>
</dbReference>
<evidence type="ECO:0000256" key="1">
    <source>
        <dbReference type="ARBA" id="ARBA00022737"/>
    </source>
</evidence>
<dbReference type="SMART" id="SM00248">
    <property type="entry name" value="ANK"/>
    <property type="match status" value="6"/>
</dbReference>
<evidence type="ECO:0000256" key="2">
    <source>
        <dbReference type="ARBA" id="ARBA00023043"/>
    </source>
</evidence>
<dbReference type="PROSITE" id="PS50088">
    <property type="entry name" value="ANK_REPEAT"/>
    <property type="match status" value="4"/>
</dbReference>
<dbReference type="PROSITE" id="PS50225">
    <property type="entry name" value="SOCS"/>
    <property type="match status" value="1"/>
</dbReference>
<dbReference type="PROSITE" id="PS50297">
    <property type="entry name" value="ANK_REP_REGION"/>
    <property type="match status" value="3"/>
</dbReference>
<dbReference type="SUPFAM" id="SSF158235">
    <property type="entry name" value="SOCS box-like"/>
    <property type="match status" value="1"/>
</dbReference>
<dbReference type="HOGENOM" id="CLU_722098_0_0_1"/>
<dbReference type="Pfam" id="PF12796">
    <property type="entry name" value="Ank_2"/>
    <property type="match status" value="2"/>
</dbReference>
<dbReference type="Gene3D" id="1.25.40.20">
    <property type="entry name" value="Ankyrin repeat-containing domain"/>
    <property type="match status" value="2"/>
</dbReference>
<protein>
    <submittedName>
        <fullName evidence="3">Uncharacterized protein</fullName>
    </submittedName>
</protein>
<accession>K1R9U0</accession>
<dbReference type="InterPro" id="IPR036036">
    <property type="entry name" value="SOCS_box-like_dom_sf"/>
</dbReference>
<dbReference type="GO" id="GO:0071356">
    <property type="term" value="P:cellular response to tumor necrosis factor"/>
    <property type="evidence" value="ECO:0007669"/>
    <property type="project" value="TreeGrafter"/>
</dbReference>
<reference evidence="3" key="1">
    <citation type="journal article" date="2012" name="Nature">
        <title>The oyster genome reveals stress adaptation and complexity of shell formation.</title>
        <authorList>
            <person name="Zhang G."/>
            <person name="Fang X."/>
            <person name="Guo X."/>
            <person name="Li L."/>
            <person name="Luo R."/>
            <person name="Xu F."/>
            <person name="Yang P."/>
            <person name="Zhang L."/>
            <person name="Wang X."/>
            <person name="Qi H."/>
            <person name="Xiong Z."/>
            <person name="Que H."/>
            <person name="Xie Y."/>
            <person name="Holland P.W."/>
            <person name="Paps J."/>
            <person name="Zhu Y."/>
            <person name="Wu F."/>
            <person name="Chen Y."/>
            <person name="Wang J."/>
            <person name="Peng C."/>
            <person name="Meng J."/>
            <person name="Yang L."/>
            <person name="Liu J."/>
            <person name="Wen B."/>
            <person name="Zhang N."/>
            <person name="Huang Z."/>
            <person name="Zhu Q."/>
            <person name="Feng Y."/>
            <person name="Mount A."/>
            <person name="Hedgecock D."/>
            <person name="Xu Z."/>
            <person name="Liu Y."/>
            <person name="Domazet-Loso T."/>
            <person name="Du Y."/>
            <person name="Sun X."/>
            <person name="Zhang S."/>
            <person name="Liu B."/>
            <person name="Cheng P."/>
            <person name="Jiang X."/>
            <person name="Li J."/>
            <person name="Fan D."/>
            <person name="Wang W."/>
            <person name="Fu W."/>
            <person name="Wang T."/>
            <person name="Wang B."/>
            <person name="Zhang J."/>
            <person name="Peng Z."/>
            <person name="Li Y."/>
            <person name="Li N."/>
            <person name="Wang J."/>
            <person name="Chen M."/>
            <person name="He Y."/>
            <person name="Tan F."/>
            <person name="Song X."/>
            <person name="Zheng Q."/>
            <person name="Huang R."/>
            <person name="Yang H."/>
            <person name="Du X."/>
            <person name="Chen L."/>
            <person name="Yang M."/>
            <person name="Gaffney P.M."/>
            <person name="Wang S."/>
            <person name="Luo L."/>
            <person name="She Z."/>
            <person name="Ming Y."/>
            <person name="Huang W."/>
            <person name="Zhang S."/>
            <person name="Huang B."/>
            <person name="Zhang Y."/>
            <person name="Qu T."/>
            <person name="Ni P."/>
            <person name="Miao G."/>
            <person name="Wang J."/>
            <person name="Wang Q."/>
            <person name="Steinberg C.E."/>
            <person name="Wang H."/>
            <person name="Li N."/>
            <person name="Qian L."/>
            <person name="Zhang G."/>
            <person name="Li Y."/>
            <person name="Yang H."/>
            <person name="Liu X."/>
            <person name="Wang J."/>
            <person name="Yin Y."/>
            <person name="Wang J."/>
        </authorList>
    </citation>
    <scope>NUCLEOTIDE SEQUENCE [LARGE SCALE GENOMIC DNA]</scope>
    <source>
        <strain evidence="3">05x7-T-G4-1.051#20</strain>
    </source>
</reference>
<dbReference type="SUPFAM" id="SSF48403">
    <property type="entry name" value="Ankyrin repeat"/>
    <property type="match status" value="1"/>
</dbReference>
<dbReference type="EMBL" id="JH821652">
    <property type="protein sequence ID" value="EKC42488.1"/>
    <property type="molecule type" value="Genomic_DNA"/>
</dbReference>
<dbReference type="GO" id="GO:0051059">
    <property type="term" value="F:NF-kappaB binding"/>
    <property type="evidence" value="ECO:0007669"/>
    <property type="project" value="TreeGrafter"/>
</dbReference>
<dbReference type="CDD" id="cd03587">
    <property type="entry name" value="SOCS"/>
    <property type="match status" value="1"/>
</dbReference>
<dbReference type="AlphaFoldDB" id="K1R9U0"/>
<evidence type="ECO:0000313" key="3">
    <source>
        <dbReference type="EMBL" id="EKC42488.1"/>
    </source>
</evidence>
<organism evidence="3">
    <name type="scientific">Magallana gigas</name>
    <name type="common">Pacific oyster</name>
    <name type="synonym">Crassostrea gigas</name>
    <dbReference type="NCBI Taxonomy" id="29159"/>
    <lineage>
        <taxon>Eukaryota</taxon>
        <taxon>Metazoa</taxon>
        <taxon>Spiralia</taxon>
        <taxon>Lophotrochozoa</taxon>
        <taxon>Mollusca</taxon>
        <taxon>Bivalvia</taxon>
        <taxon>Autobranchia</taxon>
        <taxon>Pteriomorphia</taxon>
        <taxon>Ostreida</taxon>
        <taxon>Ostreoidea</taxon>
        <taxon>Ostreidae</taxon>
        <taxon>Magallana</taxon>
    </lineage>
</organism>
<dbReference type="InterPro" id="IPR002110">
    <property type="entry name" value="Ankyrin_rpt"/>
</dbReference>
<dbReference type="GO" id="GO:0035556">
    <property type="term" value="P:intracellular signal transduction"/>
    <property type="evidence" value="ECO:0007669"/>
    <property type="project" value="InterPro"/>
</dbReference>
<dbReference type="PANTHER" id="PTHR46680:SF3">
    <property type="entry name" value="NF-KAPPA-B INHIBITOR CACTUS"/>
    <property type="match status" value="1"/>
</dbReference>
<name>K1R9U0_MAGGI</name>
<gene>
    <name evidence="3" type="ORF">CGI_10023149</name>
</gene>